<feature type="transmembrane region" description="Helical" evidence="1">
    <location>
        <begin position="87"/>
        <end position="109"/>
    </location>
</feature>
<dbReference type="AlphaFoldDB" id="A0AA41PZ14"/>
<keyword evidence="1" id="KW-0472">Membrane</keyword>
<feature type="transmembrane region" description="Helical" evidence="1">
    <location>
        <begin position="161"/>
        <end position="184"/>
    </location>
</feature>
<feature type="transmembrane region" description="Helical" evidence="1">
    <location>
        <begin position="47"/>
        <end position="67"/>
    </location>
</feature>
<feature type="transmembrane region" description="Helical" evidence="1">
    <location>
        <begin position="196"/>
        <end position="220"/>
    </location>
</feature>
<dbReference type="EMBL" id="JAKFHA010000003">
    <property type="protein sequence ID" value="MCF2527082.1"/>
    <property type="molecule type" value="Genomic_DNA"/>
</dbReference>
<accession>A0AA41PZ14</accession>
<evidence type="ECO:0000313" key="3">
    <source>
        <dbReference type="Proteomes" id="UP001165378"/>
    </source>
</evidence>
<dbReference type="RefSeq" id="WP_235051231.1">
    <property type="nucleotide sequence ID" value="NZ_JAKFHA010000003.1"/>
</dbReference>
<gene>
    <name evidence="2" type="ORF">LZ495_07610</name>
</gene>
<keyword evidence="3" id="KW-1185">Reference proteome</keyword>
<feature type="transmembrane region" description="Helical" evidence="1">
    <location>
        <begin position="129"/>
        <end position="149"/>
    </location>
</feature>
<organism evidence="2 3">
    <name type="scientific">Yinghuangia soli</name>
    <dbReference type="NCBI Taxonomy" id="2908204"/>
    <lineage>
        <taxon>Bacteria</taxon>
        <taxon>Bacillati</taxon>
        <taxon>Actinomycetota</taxon>
        <taxon>Actinomycetes</taxon>
        <taxon>Kitasatosporales</taxon>
        <taxon>Streptomycetaceae</taxon>
        <taxon>Yinghuangia</taxon>
    </lineage>
</organism>
<dbReference type="Proteomes" id="UP001165378">
    <property type="component" value="Unassembled WGS sequence"/>
</dbReference>
<keyword evidence="1" id="KW-0812">Transmembrane</keyword>
<sequence length="225" mass="22585">MIPPRVLPLARYQLALLLRSQCWVAPVVLYAALVVGGAAGGQELGDSLAWAGAALIPVTAWVSRLVVTAESTAERAVVAAVVGPRRVQATALAVALLFAAVLGAAGVVFEYFASVKPPPGAPRSAGSVLLQGVIVVVICLLAGSAAGAVSAPPLVHGRGPGLAALAAVVLAWLVMPLSPANAAIRSQYTAAPDPTFALLAPVIGVLVLTVLAWTTSLVCVGRGRA</sequence>
<comment type="caution">
    <text evidence="2">The sequence shown here is derived from an EMBL/GenBank/DDBJ whole genome shotgun (WGS) entry which is preliminary data.</text>
</comment>
<name>A0AA41PZ14_9ACTN</name>
<evidence type="ECO:0000313" key="2">
    <source>
        <dbReference type="EMBL" id="MCF2527082.1"/>
    </source>
</evidence>
<reference evidence="2" key="1">
    <citation type="submission" date="2022-01" db="EMBL/GenBank/DDBJ databases">
        <title>Genome-Based Taxonomic Classification of the Phylum Actinobacteria.</title>
        <authorList>
            <person name="Gao Y."/>
        </authorList>
    </citation>
    <scope>NUCLEOTIDE SEQUENCE</scope>
    <source>
        <strain evidence="2">KLBMP 8922</strain>
    </source>
</reference>
<feature type="transmembrane region" description="Helical" evidence="1">
    <location>
        <begin position="21"/>
        <end position="41"/>
    </location>
</feature>
<keyword evidence="1" id="KW-1133">Transmembrane helix</keyword>
<protein>
    <submittedName>
        <fullName evidence="2">Uncharacterized protein</fullName>
    </submittedName>
</protein>
<proteinExistence type="predicted"/>
<evidence type="ECO:0000256" key="1">
    <source>
        <dbReference type="SAM" id="Phobius"/>
    </source>
</evidence>